<dbReference type="AlphaFoldDB" id="A0A4Y2RBT3"/>
<feature type="signal peptide" evidence="2">
    <location>
        <begin position="1"/>
        <end position="20"/>
    </location>
</feature>
<feature type="chain" id="PRO_5036129206" evidence="2">
    <location>
        <begin position="21"/>
        <end position="461"/>
    </location>
</feature>
<keyword evidence="2" id="KW-0732">Signal</keyword>
<feature type="compositionally biased region" description="Low complexity" evidence="1">
    <location>
        <begin position="299"/>
        <end position="315"/>
    </location>
</feature>
<dbReference type="Proteomes" id="UP000499080">
    <property type="component" value="Unassembled WGS sequence"/>
</dbReference>
<protein>
    <submittedName>
        <fullName evidence="4">Uncharacterized protein</fullName>
    </submittedName>
</protein>
<sequence length="461" mass="51738">MKIFLGFLVLVSCAAHHVTTLGYGHEVESWRSNPLYINQNPNVRNPLLGSSASLTVLDKLQNIRNKLEEIEKKNTDLPVISPVRGPENQFQSINSFVDDSSVTNDNKERTKAFEIRPFSMLERVPVMPSSLNGYFMMFRLKQNVSNSVPTKSQSRFLGNEQQHFIQQISTQKPEPAVSQQQPFTIEREVTSQQQSLNNQQMHIRRLNIQDQSSNHGNLLSGQQNLVNQQQMPNNLGHRLSGQQRSINQQQPVSGQRSSVNSQQFSSNEGSVLNGRHNELRPVSNVQTSINQRHSARNLQPTIQQQPTTNTQQVPGQQGILSINHQSTIHQYIRPQEEIAERIASNLPITESPTQMANNFEYPSSQHIQAFADEILAKIQTQALNGESQPAFTDNLNRKTQSRIISAGAASRQASLLTDLERSPVAPASGSHILHETRLSTGASVKQHLKTPYANYDFSHLL</sequence>
<dbReference type="OrthoDB" id="6432106at2759"/>
<name>A0A4Y2RBT3_ARAVE</name>
<reference evidence="4 5" key="1">
    <citation type="journal article" date="2019" name="Sci. Rep.">
        <title>Orb-weaving spider Araneus ventricosus genome elucidates the spidroin gene catalogue.</title>
        <authorList>
            <person name="Kono N."/>
            <person name="Nakamura H."/>
            <person name="Ohtoshi R."/>
            <person name="Moran D.A.P."/>
            <person name="Shinohara A."/>
            <person name="Yoshida Y."/>
            <person name="Fujiwara M."/>
            <person name="Mori M."/>
            <person name="Tomita M."/>
            <person name="Arakawa K."/>
        </authorList>
    </citation>
    <scope>NUCLEOTIDE SEQUENCE [LARGE SCALE GENOMIC DNA]</scope>
</reference>
<comment type="caution">
    <text evidence="4">The sequence shown here is derived from an EMBL/GenBank/DDBJ whole genome shotgun (WGS) entry which is preliminary data.</text>
</comment>
<evidence type="ECO:0000256" key="2">
    <source>
        <dbReference type="SAM" id="SignalP"/>
    </source>
</evidence>
<gene>
    <name evidence="4" type="ORF">AVEN_21065_1</name>
    <name evidence="3" type="ORF">AVEN_268324_1</name>
</gene>
<organism evidence="4 5">
    <name type="scientific">Araneus ventricosus</name>
    <name type="common">Orbweaver spider</name>
    <name type="synonym">Epeira ventricosa</name>
    <dbReference type="NCBI Taxonomy" id="182803"/>
    <lineage>
        <taxon>Eukaryota</taxon>
        <taxon>Metazoa</taxon>
        <taxon>Ecdysozoa</taxon>
        <taxon>Arthropoda</taxon>
        <taxon>Chelicerata</taxon>
        <taxon>Arachnida</taxon>
        <taxon>Araneae</taxon>
        <taxon>Araneomorphae</taxon>
        <taxon>Entelegynae</taxon>
        <taxon>Araneoidea</taxon>
        <taxon>Araneidae</taxon>
        <taxon>Araneus</taxon>
    </lineage>
</organism>
<evidence type="ECO:0000256" key="1">
    <source>
        <dbReference type="SAM" id="MobiDB-lite"/>
    </source>
</evidence>
<accession>A0A4Y2RBT3</accession>
<proteinExistence type="predicted"/>
<evidence type="ECO:0000313" key="3">
    <source>
        <dbReference type="EMBL" id="GBN72730.1"/>
    </source>
</evidence>
<feature type="compositionally biased region" description="Polar residues" evidence="1">
    <location>
        <begin position="240"/>
        <end position="270"/>
    </location>
</feature>
<evidence type="ECO:0000313" key="4">
    <source>
        <dbReference type="EMBL" id="GBN72739.1"/>
    </source>
</evidence>
<dbReference type="EMBL" id="BGPR01016371">
    <property type="protein sequence ID" value="GBN72739.1"/>
    <property type="molecule type" value="Genomic_DNA"/>
</dbReference>
<evidence type="ECO:0000313" key="5">
    <source>
        <dbReference type="Proteomes" id="UP000499080"/>
    </source>
</evidence>
<dbReference type="EMBL" id="BGPR01016369">
    <property type="protein sequence ID" value="GBN72730.1"/>
    <property type="molecule type" value="Genomic_DNA"/>
</dbReference>
<feature type="region of interest" description="Disordered" evidence="1">
    <location>
        <begin position="232"/>
        <end position="315"/>
    </location>
</feature>
<feature type="compositionally biased region" description="Polar residues" evidence="1">
    <location>
        <begin position="283"/>
        <end position="298"/>
    </location>
</feature>
<keyword evidence="5" id="KW-1185">Reference proteome</keyword>